<dbReference type="Pfam" id="PF00109">
    <property type="entry name" value="ketoacyl-synt"/>
    <property type="match status" value="1"/>
</dbReference>
<name>A0ABR1W5J5_9PEZI</name>
<dbReference type="Gene3D" id="3.40.50.720">
    <property type="entry name" value="NAD(P)-binding Rossmann-like Domain"/>
    <property type="match status" value="1"/>
</dbReference>
<keyword evidence="3" id="KW-0808">Transferase</keyword>
<evidence type="ECO:0000259" key="8">
    <source>
        <dbReference type="PROSITE" id="PS52019"/>
    </source>
</evidence>
<organism evidence="9 10">
    <name type="scientific">Apiospora saccharicola</name>
    <dbReference type="NCBI Taxonomy" id="335842"/>
    <lineage>
        <taxon>Eukaryota</taxon>
        <taxon>Fungi</taxon>
        <taxon>Dikarya</taxon>
        <taxon>Ascomycota</taxon>
        <taxon>Pezizomycotina</taxon>
        <taxon>Sordariomycetes</taxon>
        <taxon>Xylariomycetidae</taxon>
        <taxon>Amphisphaeriales</taxon>
        <taxon>Apiosporaceae</taxon>
        <taxon>Apiospora</taxon>
    </lineage>
</organism>
<dbReference type="PROSITE" id="PS00606">
    <property type="entry name" value="KS3_1"/>
    <property type="match status" value="1"/>
</dbReference>
<dbReference type="InterPro" id="IPR018201">
    <property type="entry name" value="Ketoacyl_synth_AS"/>
</dbReference>
<gene>
    <name evidence="9" type="ORF">PG996_004507</name>
</gene>
<dbReference type="SUPFAM" id="SSF53901">
    <property type="entry name" value="Thiolase-like"/>
    <property type="match status" value="1"/>
</dbReference>
<dbReference type="PROSITE" id="PS52019">
    <property type="entry name" value="PKS_MFAS_DH"/>
    <property type="match status" value="1"/>
</dbReference>
<dbReference type="InterPro" id="IPR013968">
    <property type="entry name" value="PKS_KR"/>
</dbReference>
<dbReference type="PROSITE" id="PS52004">
    <property type="entry name" value="KS3_2"/>
    <property type="match status" value="1"/>
</dbReference>
<dbReference type="PANTHER" id="PTHR43775:SF20">
    <property type="entry name" value="HYBRID PKS-NRPS SYNTHETASE APDA"/>
    <property type="match status" value="1"/>
</dbReference>
<dbReference type="Pfam" id="PF02801">
    <property type="entry name" value="Ketoacyl-synt_C"/>
    <property type="match status" value="1"/>
</dbReference>
<keyword evidence="5" id="KW-0511">Multifunctional enzyme</keyword>
<dbReference type="SMART" id="SM00826">
    <property type="entry name" value="PKS_DH"/>
    <property type="match status" value="1"/>
</dbReference>
<dbReference type="SUPFAM" id="SSF55048">
    <property type="entry name" value="Probable ACP-binding domain of malonyl-CoA ACP transacylase"/>
    <property type="match status" value="1"/>
</dbReference>
<dbReference type="Pfam" id="PF16197">
    <property type="entry name" value="KAsynt_C_assoc"/>
    <property type="match status" value="1"/>
</dbReference>
<dbReference type="Proteomes" id="UP001446871">
    <property type="component" value="Unassembled WGS sequence"/>
</dbReference>
<evidence type="ECO:0000256" key="1">
    <source>
        <dbReference type="ARBA" id="ARBA00022450"/>
    </source>
</evidence>
<keyword evidence="2" id="KW-0597">Phosphoprotein</keyword>
<dbReference type="SUPFAM" id="SSF51735">
    <property type="entry name" value="NAD(P)-binding Rossmann-fold domains"/>
    <property type="match status" value="2"/>
</dbReference>
<evidence type="ECO:0008006" key="11">
    <source>
        <dbReference type="Google" id="ProtNLM"/>
    </source>
</evidence>
<dbReference type="PROSITE" id="PS00012">
    <property type="entry name" value="PHOSPHOPANTETHEINE"/>
    <property type="match status" value="1"/>
</dbReference>
<keyword evidence="1" id="KW-0596">Phosphopantetheine</keyword>
<protein>
    <recommendedName>
        <fullName evidence="11">Polyketide synthase</fullName>
    </recommendedName>
</protein>
<dbReference type="InterPro" id="IPR042104">
    <property type="entry name" value="PKS_dehydratase_sf"/>
</dbReference>
<dbReference type="SMART" id="SM00827">
    <property type="entry name" value="PKS_AT"/>
    <property type="match status" value="1"/>
</dbReference>
<proteinExistence type="predicted"/>
<dbReference type="InterPro" id="IPR049551">
    <property type="entry name" value="PKS_DH_C"/>
</dbReference>
<dbReference type="SMART" id="SM00825">
    <property type="entry name" value="PKS_KS"/>
    <property type="match status" value="1"/>
</dbReference>
<dbReference type="InterPro" id="IPR014031">
    <property type="entry name" value="Ketoacyl_synth_C"/>
</dbReference>
<dbReference type="InterPro" id="IPR016035">
    <property type="entry name" value="Acyl_Trfase/lysoPLipase"/>
</dbReference>
<comment type="caution">
    <text evidence="9">The sequence shown here is derived from an EMBL/GenBank/DDBJ whole genome shotgun (WGS) entry which is preliminary data.</text>
</comment>
<dbReference type="Gene3D" id="3.10.129.110">
    <property type="entry name" value="Polyketide synthase dehydratase"/>
    <property type="match status" value="1"/>
</dbReference>
<dbReference type="Gene3D" id="3.40.366.10">
    <property type="entry name" value="Malonyl-Coenzyme A Acyl Carrier Protein, domain 2"/>
    <property type="match status" value="1"/>
</dbReference>
<dbReference type="InterPro" id="IPR014030">
    <property type="entry name" value="Ketoacyl_synth_N"/>
</dbReference>
<evidence type="ECO:0000313" key="9">
    <source>
        <dbReference type="EMBL" id="KAK8078337.1"/>
    </source>
</evidence>
<keyword evidence="10" id="KW-1185">Reference proteome</keyword>
<feature type="domain" description="Ketosynthase family 3 (KS3)" evidence="7">
    <location>
        <begin position="7"/>
        <end position="450"/>
    </location>
</feature>
<dbReference type="InterPro" id="IPR032821">
    <property type="entry name" value="PKS_assoc"/>
</dbReference>
<evidence type="ECO:0000256" key="6">
    <source>
        <dbReference type="PROSITE-ProRule" id="PRU01363"/>
    </source>
</evidence>
<dbReference type="PANTHER" id="PTHR43775">
    <property type="entry name" value="FATTY ACID SYNTHASE"/>
    <property type="match status" value="1"/>
</dbReference>
<feature type="active site" description="Proton acceptor; for dehydratase activity" evidence="6">
    <location>
        <position position="994"/>
    </location>
</feature>
<dbReference type="SMART" id="SM00823">
    <property type="entry name" value="PKS_PP"/>
    <property type="match status" value="1"/>
</dbReference>
<dbReference type="InterPro" id="IPR006162">
    <property type="entry name" value="Ppantetheine_attach_site"/>
</dbReference>
<dbReference type="InterPro" id="IPR020841">
    <property type="entry name" value="PKS_Beta-ketoAc_synthase_dom"/>
</dbReference>
<dbReference type="SUPFAM" id="SSF47336">
    <property type="entry name" value="ACP-like"/>
    <property type="match status" value="1"/>
</dbReference>
<dbReference type="InterPro" id="IPR020807">
    <property type="entry name" value="PKS_DH"/>
</dbReference>
<feature type="active site" description="Proton donor; for dehydratase activity" evidence="6">
    <location>
        <position position="1174"/>
    </location>
</feature>
<dbReference type="Pfam" id="PF08659">
    <property type="entry name" value="KR"/>
    <property type="match status" value="1"/>
</dbReference>
<dbReference type="EMBL" id="JAQQWM010000002">
    <property type="protein sequence ID" value="KAK8078337.1"/>
    <property type="molecule type" value="Genomic_DNA"/>
</dbReference>
<dbReference type="InterPro" id="IPR036736">
    <property type="entry name" value="ACP-like_sf"/>
</dbReference>
<evidence type="ECO:0000256" key="4">
    <source>
        <dbReference type="ARBA" id="ARBA00023002"/>
    </source>
</evidence>
<dbReference type="SMART" id="SM00822">
    <property type="entry name" value="PKS_KR"/>
    <property type="match status" value="1"/>
</dbReference>
<dbReference type="SUPFAM" id="SSF52151">
    <property type="entry name" value="FabD/lysophospholipase-like"/>
    <property type="match status" value="1"/>
</dbReference>
<dbReference type="InterPro" id="IPR001227">
    <property type="entry name" value="Ac_transferase_dom_sf"/>
</dbReference>
<dbReference type="InterPro" id="IPR057326">
    <property type="entry name" value="KR_dom"/>
</dbReference>
<evidence type="ECO:0000256" key="3">
    <source>
        <dbReference type="ARBA" id="ARBA00022679"/>
    </source>
</evidence>
<evidence type="ECO:0000259" key="7">
    <source>
        <dbReference type="PROSITE" id="PS52004"/>
    </source>
</evidence>
<evidence type="ECO:0000313" key="10">
    <source>
        <dbReference type="Proteomes" id="UP001446871"/>
    </source>
</evidence>
<feature type="region of interest" description="N-terminal hotdog fold" evidence="6">
    <location>
        <begin position="962"/>
        <end position="1100"/>
    </location>
</feature>
<dbReference type="InterPro" id="IPR049552">
    <property type="entry name" value="PKS_DH_N"/>
</dbReference>
<dbReference type="CDD" id="cd05274">
    <property type="entry name" value="KR_FAS_SDR_x"/>
    <property type="match status" value="1"/>
</dbReference>
<dbReference type="InterPro" id="IPR016036">
    <property type="entry name" value="Malonyl_transacylase_ACP-bd"/>
</dbReference>
<dbReference type="InterPro" id="IPR016039">
    <property type="entry name" value="Thiolase-like"/>
</dbReference>
<dbReference type="InterPro" id="IPR036291">
    <property type="entry name" value="NAD(P)-bd_dom_sf"/>
</dbReference>
<accession>A0ABR1W5J5</accession>
<dbReference type="InterPro" id="IPR020806">
    <property type="entry name" value="PKS_PP-bd"/>
</dbReference>
<reference evidence="9 10" key="1">
    <citation type="submission" date="2023-01" db="EMBL/GenBank/DDBJ databases">
        <title>Analysis of 21 Apiospora genomes using comparative genomics revels a genus with tremendous synthesis potential of carbohydrate active enzymes and secondary metabolites.</title>
        <authorList>
            <person name="Sorensen T."/>
        </authorList>
    </citation>
    <scope>NUCLEOTIDE SEQUENCE [LARGE SCALE GENOMIC DNA]</scope>
    <source>
        <strain evidence="9 10">CBS 83171</strain>
    </source>
</reference>
<dbReference type="InterPro" id="IPR049900">
    <property type="entry name" value="PKS_mFAS_DH"/>
</dbReference>
<sequence length="2240" mass="245107">MYTERQPEPIAIIGTSCRFTGDATSPSKLWDLLCSDRPADLSREVPKDRFHAEAFYHPDGEHHGTTNSVRAYWLEQDIRTFDAGFFNITPREAEAVDPQQRLLLEVVYEAIEASGYPMTRLSGEDVAVFAGVMTADYDTLSQRDELGTSQYYATGNARSIIANRVSYFFNFRGPSVTIDTACSSSLVALHQAVLSLRAQESKMACVTGVNLMLTPEQFIVESSLHMLSPSGRCRMWDVGADGYARGEGVAAIFIKTLSQALADGDQIEGIIRGTGVGSDGRTQGITMPNSEAQASLIRRTYERSGLDPKNEEDRCQYFEAHGTGTQVGDPREAQAIEAAFFGPPDNETTPNNDNIPEKLLVGSVKTIIGHTEGAAGLAGVLKVLQAMKHGSVPPNLHFESLNPVVQPFYRHLEIPTAVTPWPDTPGSVPRRASVNSFGFGGTNAHAIIESYVPRVHDPMSMYYLQKGNPSPPRRGYENYTGDCFPLVVSAASQASLRDVLADLVRYLKQHPDTTTWQLGWHLYSRRTALPYRLAFSTDSLTKAIAQMESSLDHFTGVSGIGIRAQTLHQKPKILAVFTGQGAQWATMSRSLLLSNKTYRAAISSLDDTLRSCPDPPSWTLADQILAEPDVSRINEAAISQPLCIALQIALVDLLRAHGIDFHTVVGHSSGEIAAAYAARRLTARDAILISYYRGMFAHLAGGPNGEKGGMMAVGLSESEALEFCQNPEYGGRLCVAASNAPGSVTLSGDLDMVHFARDRLAQEQKFARMLVVDTAYHSPHMIRPAAEYVKALQNCGIKPITASGNNNVNWISSVGGLSGSGSVDPDIGYWEDNMVSSVQFHDAIKTAITEHGPFDCAIEVGPHPALKGPTTQTAKSLNGGALLYSGALDRTKDDQSALSDLLGFLWCHFGPGAIQPTKHLGPPTPTMEILEDFPSYPWDHSQVHWRESRLSRQYHFKKSAPHELLGVRTRDDSEFALRWRNVLTINQIPWLKHHSFQGQPLVPASAYAAMALDAARAFLNGRPASVIEILDMRIMAGIPVEADSTGVEVLFSLTPRGESKTWKETCTIEADVMLVSCPADGTTNMTKNMTGLVRIHLGEPSANSLPPSHRSSSEMLPASSKAFYNMMDNTGLVYSGPFRALKSIERRLDYSTGNVKRLHQEDTTTLAVSPATLDTCLQSAFLTYSAPGDGSLWTSFLPTHIERLSFNMVYCGDAQDGTNDKDAKLKVESTLKEARPTSRASKAGFTVDIDISSDNTLGCEIQVEGLSVTAIADTRPEDDYELYLHTVFDVDPMDEIVHAPAAMDEADPILSESCYRVGAFFYGSKHDVPLICDYTVYGLGIGYSDTSKLFLTNFDDIKSVDKYIDASPFRTSLDFIKELGLALPGLLPGAIPLIIEQTRRQMWLNGIVGRIIRQITHRFPRLNVLSLVDPSLGLIDRIISSMGTGFLSHNVRCDPGQEEGHSWLPDMPASVSKRTHIVPLSVDEILREQPSSSGVHNNLVIVSTSQLDRETPEATLGAIQATMTDGALLVLVHSPEMGIRDSLRTLAALESHPTTTTPDPETPDWMDILNRSGFATSAKHASQFYPDGASIHVRQVSRVGPTLEYPDRAQPESQIIIDKLLILGGLGEATASLQKELEGDLSGSSRNVTLASSFEDLDSESMTTFTTAIVLADLDESVMMTMTDERLRQLQAFFRPSTTVLWVTRGGRLDNPEHAATLGFTRTMIAEVPSLRLQVVDLDHLEGAADVISRCLRQLCSPPSGTPSELDIKEPEVYIEKGQRLIPRIKPLKPFNDRINASRRVMSPFINPIVEENLFRPDATYLLVGLTRDLGQSLCRLFIRHGARNIVLASRNPNLSVQWKDELAPAQITIERLDVTDLESVRALKRRLLAAGHPPIAGVVNGAMVLDDRIFAQMESAETWNRVLAPKTTGSANLDAVFGQQDDENCCTLDFFVMTSSFAAVGGHPGQSNYAAANMYMNGLAARRRLRQGRAGSVLNIGVIYGLGLLQREKGELYAGLEREGYPPVSERDIHHMFLETIVAGRPPQEGQKGVEQPPFDITTGLKRFKWGSSSPLHWHLDPRFSHFTVDDDDDHDGGDGKSAAGGQTQQTLLQKLEALNSSNAEAMAECILAAFADRLEALLGLPKGAASPQNSVAELGIDSLISVEIRNWFWKALGRDVAILKILGASSLHRHMYGEELAAELDFGGYPVTIGTVVGMERDISLEFRKQRKRPEGVMGNRT</sequence>
<dbReference type="InterPro" id="IPR014043">
    <property type="entry name" value="Acyl_transferase_dom"/>
</dbReference>
<dbReference type="InterPro" id="IPR050091">
    <property type="entry name" value="PKS_NRPS_Biosynth_Enz"/>
</dbReference>
<evidence type="ECO:0000256" key="5">
    <source>
        <dbReference type="ARBA" id="ARBA00023268"/>
    </source>
</evidence>
<dbReference type="Gene3D" id="3.40.47.10">
    <property type="match status" value="1"/>
</dbReference>
<feature type="domain" description="PKS/mFAS DH" evidence="8">
    <location>
        <begin position="962"/>
        <end position="1277"/>
    </location>
</feature>
<dbReference type="Pfam" id="PF00698">
    <property type="entry name" value="Acyl_transf_1"/>
    <property type="match status" value="1"/>
</dbReference>
<evidence type="ECO:0000256" key="2">
    <source>
        <dbReference type="ARBA" id="ARBA00022553"/>
    </source>
</evidence>
<keyword evidence="4" id="KW-0560">Oxidoreductase</keyword>
<feature type="region of interest" description="C-terminal hotdog fold" evidence="6">
    <location>
        <begin position="1115"/>
        <end position="1277"/>
    </location>
</feature>
<dbReference type="CDD" id="cd00833">
    <property type="entry name" value="PKS"/>
    <property type="match status" value="1"/>
</dbReference>
<dbReference type="Pfam" id="PF14765">
    <property type="entry name" value="PS-DH"/>
    <property type="match status" value="1"/>
</dbReference>
<dbReference type="Pfam" id="PF21089">
    <property type="entry name" value="PKS_DH_N"/>
    <property type="match status" value="1"/>
</dbReference>